<accession>A0A8C5WJF9</accession>
<dbReference type="PANTHER" id="PTHR21292:SF12">
    <property type="entry name" value="EXOCYST COMPLEX COMPONENT 3-LIKE PROTEIN"/>
    <property type="match status" value="1"/>
</dbReference>
<dbReference type="Proteomes" id="UP000694569">
    <property type="component" value="Unplaced"/>
</dbReference>
<reference evidence="2" key="2">
    <citation type="submission" date="2025-09" db="UniProtKB">
        <authorList>
            <consortium name="Ensembl"/>
        </authorList>
    </citation>
    <scope>IDENTIFICATION</scope>
</reference>
<dbReference type="PANTHER" id="PTHR21292">
    <property type="entry name" value="EXOCYST COMPLEX COMPONENT SEC6-RELATED"/>
    <property type="match status" value="1"/>
</dbReference>
<evidence type="ECO:0000256" key="1">
    <source>
        <dbReference type="ARBA" id="ARBA00009447"/>
    </source>
</evidence>
<keyword evidence="3" id="KW-1185">Reference proteome</keyword>
<dbReference type="InterPro" id="IPR042532">
    <property type="entry name" value="EXOC3/Sec6_C"/>
</dbReference>
<organism evidence="2 3">
    <name type="scientific">Leptobrachium leishanense</name>
    <name type="common">Leishan spiny toad</name>
    <dbReference type="NCBI Taxonomy" id="445787"/>
    <lineage>
        <taxon>Eukaryota</taxon>
        <taxon>Metazoa</taxon>
        <taxon>Chordata</taxon>
        <taxon>Craniata</taxon>
        <taxon>Vertebrata</taxon>
        <taxon>Euteleostomi</taxon>
        <taxon>Amphibia</taxon>
        <taxon>Batrachia</taxon>
        <taxon>Anura</taxon>
        <taxon>Pelobatoidea</taxon>
        <taxon>Megophryidae</taxon>
        <taxon>Leptobrachium</taxon>
    </lineage>
</organism>
<evidence type="ECO:0000313" key="2">
    <source>
        <dbReference type="Ensembl" id="ENSLLEP00000042433.1"/>
    </source>
</evidence>
<dbReference type="Pfam" id="PF06046">
    <property type="entry name" value="Sec6"/>
    <property type="match status" value="1"/>
</dbReference>
<reference evidence="2" key="1">
    <citation type="submission" date="2025-08" db="UniProtKB">
        <authorList>
            <consortium name="Ensembl"/>
        </authorList>
    </citation>
    <scope>IDENTIFICATION</scope>
</reference>
<dbReference type="InterPro" id="IPR010326">
    <property type="entry name" value="EXOC3/Sec6"/>
</dbReference>
<comment type="similarity">
    <text evidence="1">Belongs to the SEC6 family.</text>
</comment>
<dbReference type="Ensembl" id="ENSLLET00000044130.1">
    <property type="protein sequence ID" value="ENSLLEP00000042433.1"/>
    <property type="gene ID" value="ENSLLEG00000026995.1"/>
</dbReference>
<name>A0A8C5WJF9_9ANUR</name>
<evidence type="ECO:0008006" key="4">
    <source>
        <dbReference type="Google" id="ProtNLM"/>
    </source>
</evidence>
<sequence>MIINLKPLRHLVMEHVQLTMVLKSLPYIYSVPELLSQTHHLIDKQRLLEAHINLRDLENLRDDVLCRLQSGGDAVELVQQFFSGVQDLSEELGRTIFSMASSASSLASSDPTLLVSAIRIIEREEYLDTETFHRSPPPGRPKCWRESFFRALEKGVSERLLESGLDNPNVSPWSLERHFQGLQDRLLGELQAASSILAPCFPPHYELSRNVAIMCHRALSHHLRDILSQDLAHPCLYSVLRWVMTVYSSKDLMVLPDLSSEVDLLELGPLIPLEMMEEQLNRFTRSVRVCLSQWMEKALEAEYTDWFRDQEPERDQDGFYVSSLQQLIMQMLSENVQLAAGLGLTLESRVRNVAIHEMDNCLLWLREALVKYGIEHMKNRTAPAYYIPYLLATINGCAALSSSLSYLQPESQVDSPFRKAGPCLQISLDKTQKKACHLLLEELQTELQPLYLQIPSRLWLLGSDTIHTIRDKVEEFSQNLFKARAPACQFLLVQTERILAIEYVKALIHGKLVCKNPGERLLLAERMSGDAEVLSATLGRLGLGDSSLCIPLILALQEMFALKDPSMLSLEVSGLMTAFPDISDEHVIALLELRGDVSRDIRHGVTSMMQHQALLLPQDYQPIFISIPVPAHTPPFCLHPSSCA</sequence>
<dbReference type="GO" id="GO:0006887">
    <property type="term" value="P:exocytosis"/>
    <property type="evidence" value="ECO:0007669"/>
    <property type="project" value="InterPro"/>
</dbReference>
<dbReference type="Gene3D" id="1.10.357.70">
    <property type="entry name" value="Exocyst complex component Sec6, C-terminal domain"/>
    <property type="match status" value="1"/>
</dbReference>
<dbReference type="AlphaFoldDB" id="A0A8C5WJF9"/>
<proteinExistence type="inferred from homology"/>
<dbReference type="GO" id="GO:0000149">
    <property type="term" value="F:SNARE binding"/>
    <property type="evidence" value="ECO:0007669"/>
    <property type="project" value="TreeGrafter"/>
</dbReference>
<protein>
    <recommendedName>
        <fullName evidence="4">Exocyst complex component 3-like protein</fullName>
    </recommendedName>
</protein>
<evidence type="ECO:0000313" key="3">
    <source>
        <dbReference type="Proteomes" id="UP000694569"/>
    </source>
</evidence>
<dbReference type="Gene3D" id="1.10.357.50">
    <property type="match status" value="1"/>
</dbReference>
<dbReference type="GO" id="GO:0000145">
    <property type="term" value="C:exocyst"/>
    <property type="evidence" value="ECO:0007669"/>
    <property type="project" value="InterPro"/>
</dbReference>
<dbReference type="GeneTree" id="ENSGT01030000234613"/>
<dbReference type="GO" id="GO:0051601">
    <property type="term" value="P:exocyst localization"/>
    <property type="evidence" value="ECO:0007669"/>
    <property type="project" value="TreeGrafter"/>
</dbReference>